<protein>
    <recommendedName>
        <fullName evidence="3">Glycosyltransferase RgtA/B/C/D-like domain-containing protein</fullName>
    </recommendedName>
</protein>
<feature type="transmembrane region" description="Helical" evidence="1">
    <location>
        <begin position="333"/>
        <end position="351"/>
    </location>
</feature>
<keyword evidence="1" id="KW-1133">Transmembrane helix</keyword>
<reference evidence="2" key="1">
    <citation type="submission" date="2018-05" db="EMBL/GenBank/DDBJ databases">
        <authorList>
            <person name="Lanie J.A."/>
            <person name="Ng W.-L."/>
            <person name="Kazmierczak K.M."/>
            <person name="Andrzejewski T.M."/>
            <person name="Davidsen T.M."/>
            <person name="Wayne K.J."/>
            <person name="Tettelin H."/>
            <person name="Glass J.I."/>
            <person name="Rusch D."/>
            <person name="Podicherti R."/>
            <person name="Tsui H.-C.T."/>
            <person name="Winkler M.E."/>
        </authorList>
    </citation>
    <scope>NUCLEOTIDE SEQUENCE</scope>
    <source>
        <strain evidence="2">KNB</strain>
    </source>
</reference>
<sequence length="485" mass="53706">MSFKHFMSRIPLRYQGFFSLSLWAAATILLLRRDLFSLEEGGSKALLLGWSMADQVAASVVTFGAPDLRAMLFLPVAFLFTGQVFAAKVLTIFLTALSIWLLYLWNRHNFNSESALIASGLLIISPSVLEHIDSLAPGIYLLPAFTCGAWLNKEYRSNPRPGGGWYFCQLLLSAFCVSLHPIGLAYPFALLWSWLKDPLDSRQQKFFLIGVSAISLFTLLLLQGWHHVHWFQNPVSSLAITVLGSPLQEQPVASSSWITGGLLLISLILVIVFQFRAIWSDFTGRMLLVGLAVGATSSDSAWGIIALCLLLYYGTPLLLQFHHLGSGKNFLQQRGLILLTVIILSALFMRADRKHYEIRQLGILSGEDQLIRVISDEAEIARKIAENGKGKRTAPHFRVASQWPSRTMIACRCDTLPLPPVAKDPEAQLAMMSSITHLLFNPRQADNAPLAQNLAVHGGDVIETIALLPDGVLLHFRNAVIPTRP</sequence>
<keyword evidence="1" id="KW-0472">Membrane</keyword>
<gene>
    <name evidence="2" type="ORF">NITFAB_0051</name>
</gene>
<evidence type="ECO:0000313" key="2">
    <source>
        <dbReference type="EMBL" id="SPS04462.1"/>
    </source>
</evidence>
<evidence type="ECO:0008006" key="3">
    <source>
        <dbReference type="Google" id="ProtNLM"/>
    </source>
</evidence>
<feature type="transmembrane region" description="Helical" evidence="1">
    <location>
        <begin position="72"/>
        <end position="103"/>
    </location>
</feature>
<feature type="transmembrane region" description="Helical" evidence="1">
    <location>
        <begin position="206"/>
        <end position="225"/>
    </location>
</feature>
<name>A0A2X0R3J3_9PROT</name>
<organism evidence="2">
    <name type="scientific">Candidatus Nitrotoga fabula</name>
    <dbReference type="NCBI Taxonomy" id="2182327"/>
    <lineage>
        <taxon>Bacteria</taxon>
        <taxon>Pseudomonadati</taxon>
        <taxon>Pseudomonadota</taxon>
        <taxon>Betaproteobacteria</taxon>
        <taxon>Nitrosomonadales</taxon>
        <taxon>Gallionellaceae</taxon>
        <taxon>Candidatus Nitrotoga</taxon>
    </lineage>
</organism>
<proteinExistence type="predicted"/>
<evidence type="ECO:0000256" key="1">
    <source>
        <dbReference type="SAM" id="Phobius"/>
    </source>
</evidence>
<keyword evidence="1" id="KW-0812">Transmembrane</keyword>
<feature type="transmembrane region" description="Helical" evidence="1">
    <location>
        <begin position="12"/>
        <end position="31"/>
    </location>
</feature>
<feature type="transmembrane region" description="Helical" evidence="1">
    <location>
        <begin position="164"/>
        <end position="194"/>
    </location>
</feature>
<dbReference type="AlphaFoldDB" id="A0A2X0R3J3"/>
<accession>A0A2X0R3J3</accession>
<feature type="transmembrane region" description="Helical" evidence="1">
    <location>
        <begin position="287"/>
        <end position="313"/>
    </location>
</feature>
<feature type="transmembrane region" description="Helical" evidence="1">
    <location>
        <begin position="115"/>
        <end position="132"/>
    </location>
</feature>
<dbReference type="EMBL" id="LS423452">
    <property type="protein sequence ID" value="SPS04462.1"/>
    <property type="molecule type" value="Genomic_DNA"/>
</dbReference>
<feature type="transmembrane region" description="Helical" evidence="1">
    <location>
        <begin position="256"/>
        <end position="275"/>
    </location>
</feature>